<evidence type="ECO:0008006" key="5">
    <source>
        <dbReference type="Google" id="ProtNLM"/>
    </source>
</evidence>
<keyword evidence="2" id="KW-0732">Signal</keyword>
<name>A0AA37XF81_9MICO</name>
<sequence length="147" mass="15038">MRPRRPLAVLAAALLPALAACTSEPEPEVPTEPTAAPTTPVEIPGPQDREVTRVMIENGEVAQGQAELLPAQSRFRVEAACLSGDGTGLASVSILIDGASSTAKEMACNGSPVSIQMLGRTTQGSVQLSLAVPEGDDITAYAVGTAE</sequence>
<accession>A0AA37XF81</accession>
<dbReference type="EMBL" id="BSUM01000001">
    <property type="protein sequence ID" value="GMA32029.1"/>
    <property type="molecule type" value="Genomic_DNA"/>
</dbReference>
<feature type="region of interest" description="Disordered" evidence="1">
    <location>
        <begin position="23"/>
        <end position="47"/>
    </location>
</feature>
<keyword evidence="4" id="KW-1185">Reference proteome</keyword>
<dbReference type="Proteomes" id="UP001157161">
    <property type="component" value="Unassembled WGS sequence"/>
</dbReference>
<comment type="caution">
    <text evidence="3">The sequence shown here is derived from an EMBL/GenBank/DDBJ whole genome shotgun (WGS) entry which is preliminary data.</text>
</comment>
<reference evidence="3" key="2">
    <citation type="submission" date="2023-02" db="EMBL/GenBank/DDBJ databases">
        <authorList>
            <person name="Sun Q."/>
            <person name="Mori K."/>
        </authorList>
    </citation>
    <scope>NUCLEOTIDE SEQUENCE</scope>
    <source>
        <strain evidence="3">NBRC 112290</strain>
    </source>
</reference>
<reference evidence="3" key="1">
    <citation type="journal article" date="2014" name="Int. J. Syst. Evol. Microbiol.">
        <title>Complete genome sequence of Corynebacterium casei LMG S-19264T (=DSM 44701T), isolated from a smear-ripened cheese.</title>
        <authorList>
            <consortium name="US DOE Joint Genome Institute (JGI-PGF)"/>
            <person name="Walter F."/>
            <person name="Albersmeier A."/>
            <person name="Kalinowski J."/>
            <person name="Ruckert C."/>
        </authorList>
    </citation>
    <scope>NUCLEOTIDE SEQUENCE</scope>
    <source>
        <strain evidence="3">NBRC 112290</strain>
    </source>
</reference>
<proteinExistence type="predicted"/>
<feature type="compositionally biased region" description="Low complexity" evidence="1">
    <location>
        <begin position="31"/>
        <end position="42"/>
    </location>
</feature>
<dbReference type="RefSeq" id="WP_284250744.1">
    <property type="nucleotide sequence ID" value="NZ_BSUM01000001.1"/>
</dbReference>
<feature type="chain" id="PRO_5041277884" description="Lipoprotein" evidence="2">
    <location>
        <begin position="20"/>
        <end position="147"/>
    </location>
</feature>
<evidence type="ECO:0000256" key="1">
    <source>
        <dbReference type="SAM" id="MobiDB-lite"/>
    </source>
</evidence>
<protein>
    <recommendedName>
        <fullName evidence="5">Lipoprotein</fullName>
    </recommendedName>
</protein>
<evidence type="ECO:0000256" key="2">
    <source>
        <dbReference type="SAM" id="SignalP"/>
    </source>
</evidence>
<feature type="signal peptide" evidence="2">
    <location>
        <begin position="1"/>
        <end position="19"/>
    </location>
</feature>
<dbReference type="PROSITE" id="PS51257">
    <property type="entry name" value="PROKAR_LIPOPROTEIN"/>
    <property type="match status" value="1"/>
</dbReference>
<evidence type="ECO:0000313" key="4">
    <source>
        <dbReference type="Proteomes" id="UP001157161"/>
    </source>
</evidence>
<gene>
    <name evidence="3" type="ORF">GCM10025875_20210</name>
</gene>
<organism evidence="3 4">
    <name type="scientific">Litorihabitans aurantiacus</name>
    <dbReference type="NCBI Taxonomy" id="1930061"/>
    <lineage>
        <taxon>Bacteria</taxon>
        <taxon>Bacillati</taxon>
        <taxon>Actinomycetota</taxon>
        <taxon>Actinomycetes</taxon>
        <taxon>Micrococcales</taxon>
        <taxon>Beutenbergiaceae</taxon>
        <taxon>Litorihabitans</taxon>
    </lineage>
</organism>
<evidence type="ECO:0000313" key="3">
    <source>
        <dbReference type="EMBL" id="GMA32029.1"/>
    </source>
</evidence>
<dbReference type="AlphaFoldDB" id="A0AA37XF81"/>